<dbReference type="RefSeq" id="WP_146787139.1">
    <property type="nucleotide sequence ID" value="NZ_CP042434.1"/>
</dbReference>
<dbReference type="Pfam" id="PF22483">
    <property type="entry name" value="Mu-transpos_C_2"/>
    <property type="match status" value="1"/>
</dbReference>
<dbReference type="Gene3D" id="3.30.420.10">
    <property type="entry name" value="Ribonuclease H-like superfamily/Ribonuclease H"/>
    <property type="match status" value="1"/>
</dbReference>
<dbReference type="GO" id="GO:0003676">
    <property type="term" value="F:nucleic acid binding"/>
    <property type="evidence" value="ECO:0007669"/>
    <property type="project" value="InterPro"/>
</dbReference>
<dbReference type="InterPro" id="IPR036397">
    <property type="entry name" value="RNaseH_sf"/>
</dbReference>
<dbReference type="Proteomes" id="UP000321291">
    <property type="component" value="Chromosome"/>
</dbReference>
<dbReference type="InterPro" id="IPR012337">
    <property type="entry name" value="RNaseH-like_sf"/>
</dbReference>
<dbReference type="PANTHER" id="PTHR35004">
    <property type="entry name" value="TRANSPOSASE RV3428C-RELATED"/>
    <property type="match status" value="1"/>
</dbReference>
<gene>
    <name evidence="3" type="ORF">FSB73_21625</name>
</gene>
<protein>
    <submittedName>
        <fullName evidence="3">IS21 family transposase</fullName>
    </submittedName>
</protein>
<evidence type="ECO:0000313" key="4">
    <source>
        <dbReference type="Proteomes" id="UP000321291"/>
    </source>
</evidence>
<dbReference type="Pfam" id="PF00665">
    <property type="entry name" value="rve"/>
    <property type="match status" value="1"/>
</dbReference>
<dbReference type="InterPro" id="IPR009057">
    <property type="entry name" value="Homeodomain-like_sf"/>
</dbReference>
<dbReference type="SUPFAM" id="SSF53098">
    <property type="entry name" value="Ribonuclease H-like"/>
    <property type="match status" value="1"/>
</dbReference>
<reference evidence="3 4" key="1">
    <citation type="journal article" date="2017" name="Int. J. Syst. Evol. Microbiol.">
        <title>Arachidicoccus ginsenosidivorans sp. nov., with ginsenoside-converting activity isolated from ginseng cultivating soil.</title>
        <authorList>
            <person name="Siddiqi M.Z."/>
            <person name="Aslam Z."/>
            <person name="Im W.T."/>
        </authorList>
    </citation>
    <scope>NUCLEOTIDE SEQUENCE [LARGE SCALE GENOMIC DNA]</scope>
    <source>
        <strain evidence="3 4">Gsoil 809</strain>
    </source>
</reference>
<dbReference type="KEGG" id="agi:FSB73_21625"/>
<evidence type="ECO:0000256" key="1">
    <source>
        <dbReference type="ARBA" id="ARBA00009277"/>
    </source>
</evidence>
<evidence type="ECO:0000259" key="2">
    <source>
        <dbReference type="PROSITE" id="PS50994"/>
    </source>
</evidence>
<dbReference type="PROSITE" id="PS50994">
    <property type="entry name" value="INTEGRASE"/>
    <property type="match status" value="1"/>
</dbReference>
<name>A0A5B8VRH6_9BACT</name>
<dbReference type="EMBL" id="CP042434">
    <property type="protein sequence ID" value="QEC73873.1"/>
    <property type="molecule type" value="Genomic_DNA"/>
</dbReference>
<feature type="domain" description="Integrase catalytic" evidence="2">
    <location>
        <begin position="121"/>
        <end position="296"/>
    </location>
</feature>
<sequence>MIDEYLENIVITLHANNGWPIRKISRELSISRSRIRRMLQSNTALRDKPTEVNIPVKTHRASKLDPYKDFVVSLMEKHPKITAQRVFEHLVEKGYDGGISICRYLVRALRGAGSKEPIKMVETDPGQLAVHDWSDYNICFTENVKKEKVTFFSYILGYSRRQYIAVVDDKTQQTLFRSLIAAFIYMDGVPREIRADNQKACVDHWEPGRPVFNRKYLEFATWYRFTPKTISPRRPVENLKIERPFWYLELSFLNGREFKDREDLKNQLQEWLTQVNDVRIHGTTKKRPIDLYTEEHPYQQTLPTAHFDTALITHKVVNQESCIYWESYQYVVPPKYMFELCCVRITADHMMVYAPTGEQIACHPLAEKGRKERYVGDHKRSQNKPELSVVDVIHRLESFSPDMAEYIEQIKRHNPTSWRHHLRRLLALRVNYRVEDILVAVRRASGYKVFESGAIERFLENNSEPRYSIKLTFKPNDNE</sequence>
<keyword evidence="4" id="KW-1185">Reference proteome</keyword>
<accession>A0A5B8VRH6</accession>
<comment type="similarity">
    <text evidence="1">Belongs to the transposase IS21/IS408/IS1162 family.</text>
</comment>
<dbReference type="InterPro" id="IPR054353">
    <property type="entry name" value="IstA-like_C"/>
</dbReference>
<organism evidence="3 4">
    <name type="scientific">Arachidicoccus ginsenosidivorans</name>
    <dbReference type="NCBI Taxonomy" id="496057"/>
    <lineage>
        <taxon>Bacteria</taxon>
        <taxon>Pseudomonadati</taxon>
        <taxon>Bacteroidota</taxon>
        <taxon>Chitinophagia</taxon>
        <taxon>Chitinophagales</taxon>
        <taxon>Chitinophagaceae</taxon>
        <taxon>Arachidicoccus</taxon>
    </lineage>
</organism>
<dbReference type="NCBIfam" id="NF033546">
    <property type="entry name" value="transpos_IS21"/>
    <property type="match status" value="1"/>
</dbReference>
<dbReference type="SUPFAM" id="SSF46689">
    <property type="entry name" value="Homeodomain-like"/>
    <property type="match status" value="1"/>
</dbReference>
<dbReference type="AlphaFoldDB" id="A0A5B8VRH6"/>
<dbReference type="OrthoDB" id="3193769at2"/>
<evidence type="ECO:0000313" key="3">
    <source>
        <dbReference type="EMBL" id="QEC73873.1"/>
    </source>
</evidence>
<dbReference type="InterPro" id="IPR001584">
    <property type="entry name" value="Integrase_cat-core"/>
</dbReference>
<dbReference type="GO" id="GO:0015074">
    <property type="term" value="P:DNA integration"/>
    <property type="evidence" value="ECO:0007669"/>
    <property type="project" value="InterPro"/>
</dbReference>
<proteinExistence type="inferred from homology"/>
<dbReference type="PANTHER" id="PTHR35004:SF7">
    <property type="entry name" value="INTEGRASE PROTEIN"/>
    <property type="match status" value="1"/>
</dbReference>